<dbReference type="EMBL" id="JACHOV010000010">
    <property type="protein sequence ID" value="MBB4642359.1"/>
    <property type="molecule type" value="Genomic_DNA"/>
</dbReference>
<name>A0A840HXS4_9SPHN</name>
<evidence type="ECO:0000313" key="4">
    <source>
        <dbReference type="Proteomes" id="UP000575068"/>
    </source>
</evidence>
<dbReference type="InterPro" id="IPR035421">
    <property type="entry name" value="Terminase_6C"/>
</dbReference>
<feature type="domain" description="Terminase large subunit gp17-like C-terminal" evidence="2">
    <location>
        <begin position="334"/>
        <end position="476"/>
    </location>
</feature>
<proteinExistence type="predicted"/>
<dbReference type="Gene3D" id="3.30.420.240">
    <property type="match status" value="1"/>
</dbReference>
<gene>
    <name evidence="3" type="ORF">HNQ99_002684</name>
</gene>
<dbReference type="RefSeq" id="WP_184476370.1">
    <property type="nucleotide sequence ID" value="NZ_JACHOV010000010.1"/>
</dbReference>
<reference evidence="3 4" key="1">
    <citation type="submission" date="2020-08" db="EMBL/GenBank/DDBJ databases">
        <title>Genomic Encyclopedia of Type Strains, Phase IV (KMG-IV): sequencing the most valuable type-strain genomes for metagenomic binning, comparative biology and taxonomic classification.</title>
        <authorList>
            <person name="Goeker M."/>
        </authorList>
    </citation>
    <scope>NUCLEOTIDE SEQUENCE [LARGE SCALE GENOMIC DNA]</scope>
    <source>
        <strain evidence="3 4">DSM 7465</strain>
    </source>
</reference>
<evidence type="ECO:0000256" key="1">
    <source>
        <dbReference type="ARBA" id="ARBA00022612"/>
    </source>
</evidence>
<dbReference type="AlphaFoldDB" id="A0A840HXS4"/>
<dbReference type="InterPro" id="IPR006517">
    <property type="entry name" value="Phage_terminase_lsu-like_C"/>
</dbReference>
<accession>A0A840HXS4</accession>
<comment type="caution">
    <text evidence="3">The sequence shown here is derived from an EMBL/GenBank/DDBJ whole genome shotgun (WGS) entry which is preliminary data.</text>
</comment>
<keyword evidence="1" id="KW-1188">Viral release from host cell</keyword>
<sequence>MLYQAITPQIAAAELLRRRNARSNLVDYARYIEVPGAPLTEDDDTEEFAPVETVLAQHHEIILNATQRCIERHRGRTMLFLPPGSAKSTYATVVSPTWAMGKRPGFKVIGVSYGSDLARKFGRRMRSVVKQRAFEKLFSTSLSADSTAADEWALANGSEYMGGGILSGITGNRADFIPIDDPIKGRQEADSEVTRKRTVEAYQDDILTRLKPGGSVMITQTRWNEGDLAGSILPENWAGQSGMIECRDGETWEVICIPAKCERHDDPLGRAIGEYIWPEWFTEDHWKVFERIPRTWSALYQQRPAPDTGDYFKREWIIPVDVIPPRETMTIYGGSDYAVTADGGDYTVHAVVGVDHTGRMYLLDLWRAQASSDVWVDAFCQLVRKWKPIGWAEETGQIKSGVGPFLVKRMLETGSYTVREQFPTRGDKAVRAQSIRGRMAMQGLHVPREAPWLSDLISEMMSFPVGVHDDQADALGLCGQLMDRMGMGDAPKDETRPRVTTVVSDGVIAAPLKMRGRR</sequence>
<dbReference type="NCBIfam" id="TIGR01630">
    <property type="entry name" value="psiM2_ORF9"/>
    <property type="match status" value="1"/>
</dbReference>
<dbReference type="Proteomes" id="UP000575068">
    <property type="component" value="Unassembled WGS sequence"/>
</dbReference>
<organism evidence="3 4">
    <name type="scientific">Rhizorhapis suberifaciens</name>
    <name type="common">corky root of lettuce</name>
    <dbReference type="NCBI Taxonomy" id="13656"/>
    <lineage>
        <taxon>Bacteria</taxon>
        <taxon>Pseudomonadati</taxon>
        <taxon>Pseudomonadota</taxon>
        <taxon>Alphaproteobacteria</taxon>
        <taxon>Sphingomonadales</taxon>
        <taxon>Sphingomonadaceae</taxon>
        <taxon>Rhizorhapis</taxon>
    </lineage>
</organism>
<evidence type="ECO:0000313" key="3">
    <source>
        <dbReference type="EMBL" id="MBB4642359.1"/>
    </source>
</evidence>
<protein>
    <submittedName>
        <fullName evidence="3">Putative phage terminase large subunit-like protein</fullName>
    </submittedName>
</protein>
<evidence type="ECO:0000259" key="2">
    <source>
        <dbReference type="Pfam" id="PF17289"/>
    </source>
</evidence>
<dbReference type="Pfam" id="PF17289">
    <property type="entry name" value="Terminase_6C"/>
    <property type="match status" value="1"/>
</dbReference>
<keyword evidence="4" id="KW-1185">Reference proteome</keyword>